<evidence type="ECO:0000259" key="1">
    <source>
        <dbReference type="Pfam" id="PF05732"/>
    </source>
</evidence>
<reference evidence="2" key="1">
    <citation type="submission" date="2018-06" db="EMBL/GenBank/DDBJ databases">
        <authorList>
            <person name="O'Rourke A."/>
        </authorList>
    </citation>
    <scope>NUCLEOTIDE SEQUENCE</scope>
    <source>
        <strain evidence="2">132550021-3</strain>
    </source>
</reference>
<dbReference type="InterPro" id="IPR036388">
    <property type="entry name" value="WH-like_DNA-bd_sf"/>
</dbReference>
<evidence type="ECO:0000313" key="3">
    <source>
        <dbReference type="Proteomes" id="UP001199322"/>
    </source>
</evidence>
<dbReference type="InterPro" id="IPR036390">
    <property type="entry name" value="WH_DNA-bd_sf"/>
</dbReference>
<comment type="caution">
    <text evidence="2">The sequence shown here is derived from an EMBL/GenBank/DDBJ whole genome shotgun (WGS) entry which is preliminary data.</text>
</comment>
<dbReference type="SUPFAM" id="SSF46785">
    <property type="entry name" value="Winged helix' DNA-binding domain"/>
    <property type="match status" value="1"/>
</dbReference>
<dbReference type="Gene3D" id="1.10.10.10">
    <property type="entry name" value="Winged helix-like DNA-binding domain superfamily/Winged helix DNA-binding domain"/>
    <property type="match status" value="1"/>
</dbReference>
<gene>
    <name evidence="2" type="ORF">DEE74_10305</name>
</gene>
<dbReference type="Pfam" id="PF05732">
    <property type="entry name" value="RepL"/>
    <property type="match status" value="1"/>
</dbReference>
<name>A0AAW4Q5V7_RALPI</name>
<protein>
    <recommendedName>
        <fullName evidence="1">Plasmid replication protein RepL domain-containing protein</fullName>
    </recommendedName>
</protein>
<dbReference type="GO" id="GO:0006276">
    <property type="term" value="P:plasmid maintenance"/>
    <property type="evidence" value="ECO:0007669"/>
    <property type="project" value="InterPro"/>
</dbReference>
<organism evidence="2 3">
    <name type="scientific">Ralstonia pickettii</name>
    <name type="common">Burkholderia pickettii</name>
    <dbReference type="NCBI Taxonomy" id="329"/>
    <lineage>
        <taxon>Bacteria</taxon>
        <taxon>Pseudomonadati</taxon>
        <taxon>Pseudomonadota</taxon>
        <taxon>Betaproteobacteria</taxon>
        <taxon>Burkholderiales</taxon>
        <taxon>Burkholderiaceae</taxon>
        <taxon>Ralstonia</taxon>
    </lineage>
</organism>
<dbReference type="GO" id="GO:0006260">
    <property type="term" value="P:DNA replication"/>
    <property type="evidence" value="ECO:0007669"/>
    <property type="project" value="InterPro"/>
</dbReference>
<evidence type="ECO:0000313" key="2">
    <source>
        <dbReference type="EMBL" id="MBX3890257.1"/>
    </source>
</evidence>
<dbReference type="InterPro" id="IPR008813">
    <property type="entry name" value="Plasmid_replication_RepL"/>
</dbReference>
<accession>A0AAW4Q5V7</accession>
<dbReference type="RefSeq" id="WP_182552932.1">
    <property type="nucleotide sequence ID" value="NZ_JAYMZN010000303.1"/>
</dbReference>
<sequence>MKKQEFMKEMSDFFDKQGDDDVNVNLIKGKRKAETNEPFVIFFYNKLADSMVDNKLTTTDLLVLFRVIHYVSWGNVINLTQETISDDLGVDKSNISRSFKKLTESGIFIREKKSLFLNPNYLCMGDLFKSTETEAYKTVLNRTYKEIDEVLPANKRDELDKMAHESMSFMKK</sequence>
<feature type="domain" description="Plasmid replication protein RepL" evidence="1">
    <location>
        <begin position="59"/>
        <end position="127"/>
    </location>
</feature>
<dbReference type="EMBL" id="QGBI01000008">
    <property type="protein sequence ID" value="MBX3890257.1"/>
    <property type="molecule type" value="Genomic_DNA"/>
</dbReference>
<dbReference type="Proteomes" id="UP001199322">
    <property type="component" value="Unassembled WGS sequence"/>
</dbReference>
<dbReference type="AlphaFoldDB" id="A0AAW4Q5V7"/>
<proteinExistence type="predicted"/>